<dbReference type="Proteomes" id="UP001567538">
    <property type="component" value="Unassembled WGS sequence"/>
</dbReference>
<accession>A0ABD1G8P2</accession>
<dbReference type="EMBL" id="JBEAFC010000009">
    <property type="protein sequence ID" value="KAL1540493.1"/>
    <property type="molecule type" value="Genomic_DNA"/>
</dbReference>
<reference evidence="2 3" key="1">
    <citation type="submission" date="2024-06" db="EMBL/GenBank/DDBJ databases">
        <title>A chromosome level genome sequence of Diviner's sage (Salvia divinorum).</title>
        <authorList>
            <person name="Ford S.A."/>
            <person name="Ro D.-K."/>
            <person name="Ness R.W."/>
            <person name="Phillips M.A."/>
        </authorList>
    </citation>
    <scope>NUCLEOTIDE SEQUENCE [LARGE SCALE GENOMIC DNA]</scope>
    <source>
        <strain evidence="2">SAF-2024a</strain>
        <tissue evidence="2">Leaf</tissue>
    </source>
</reference>
<feature type="region of interest" description="Disordered" evidence="1">
    <location>
        <begin position="53"/>
        <end position="132"/>
    </location>
</feature>
<feature type="compositionally biased region" description="Polar residues" evidence="1">
    <location>
        <begin position="56"/>
        <end position="100"/>
    </location>
</feature>
<sequence length="132" mass="14457">MSAFIRKNLTFFTFNNVDLRISPVSLSLSLHFFFTQTHLGINPTVYDILVHKHDSMTPNSHPGSPPNWATSRTLKQSIRCSHSSNQPDSQLPSCIESSNGGLVHSVGASNATLNPKSRLSKTKAFPHPTSQG</sequence>
<proteinExistence type="predicted"/>
<keyword evidence="3" id="KW-1185">Reference proteome</keyword>
<evidence type="ECO:0000313" key="3">
    <source>
        <dbReference type="Proteomes" id="UP001567538"/>
    </source>
</evidence>
<evidence type="ECO:0000256" key="1">
    <source>
        <dbReference type="SAM" id="MobiDB-lite"/>
    </source>
</evidence>
<comment type="caution">
    <text evidence="2">The sequence shown here is derived from an EMBL/GenBank/DDBJ whole genome shotgun (WGS) entry which is preliminary data.</text>
</comment>
<protein>
    <submittedName>
        <fullName evidence="2">Uncharacterized protein</fullName>
    </submittedName>
</protein>
<dbReference type="AlphaFoldDB" id="A0ABD1G8P2"/>
<evidence type="ECO:0000313" key="2">
    <source>
        <dbReference type="EMBL" id="KAL1540493.1"/>
    </source>
</evidence>
<organism evidence="2 3">
    <name type="scientific">Salvia divinorum</name>
    <name type="common">Maria pastora</name>
    <name type="synonym">Diviner's sage</name>
    <dbReference type="NCBI Taxonomy" id="28513"/>
    <lineage>
        <taxon>Eukaryota</taxon>
        <taxon>Viridiplantae</taxon>
        <taxon>Streptophyta</taxon>
        <taxon>Embryophyta</taxon>
        <taxon>Tracheophyta</taxon>
        <taxon>Spermatophyta</taxon>
        <taxon>Magnoliopsida</taxon>
        <taxon>eudicotyledons</taxon>
        <taxon>Gunneridae</taxon>
        <taxon>Pentapetalae</taxon>
        <taxon>asterids</taxon>
        <taxon>lamiids</taxon>
        <taxon>Lamiales</taxon>
        <taxon>Lamiaceae</taxon>
        <taxon>Nepetoideae</taxon>
        <taxon>Mentheae</taxon>
        <taxon>Salviinae</taxon>
        <taxon>Salvia</taxon>
        <taxon>Salvia subgen. Calosphace</taxon>
    </lineage>
</organism>
<gene>
    <name evidence="2" type="ORF">AAHA92_24841</name>
</gene>
<name>A0ABD1G8P2_SALDI</name>
<feature type="compositionally biased region" description="Polar residues" evidence="1">
    <location>
        <begin position="107"/>
        <end position="117"/>
    </location>
</feature>